<comment type="caution">
    <text evidence="4">The sequence shown here is derived from an EMBL/GenBank/DDBJ whole genome shotgun (WGS) entry which is preliminary data.</text>
</comment>
<dbReference type="Gene3D" id="3.30.1330.200">
    <property type="match status" value="1"/>
</dbReference>
<keyword evidence="2 3" id="KW-0378">Hydrolase</keyword>
<dbReference type="SUPFAM" id="SSF64438">
    <property type="entry name" value="CNF1/YfiH-like putative cysteine hydrolases"/>
    <property type="match status" value="1"/>
</dbReference>
<evidence type="ECO:0000256" key="1">
    <source>
        <dbReference type="ARBA" id="ARBA00022500"/>
    </source>
</evidence>
<evidence type="ECO:0000313" key="5">
    <source>
        <dbReference type="Proteomes" id="UP000702544"/>
    </source>
</evidence>
<dbReference type="EMBL" id="JAACAK010000046">
    <property type="protein sequence ID" value="NIR74534.1"/>
    <property type="molecule type" value="Genomic_DNA"/>
</dbReference>
<reference evidence="4 5" key="1">
    <citation type="submission" date="2020-01" db="EMBL/GenBank/DDBJ databases">
        <title>Genomes assembled from Gulf of Kutch pelagic sediment metagenomes.</title>
        <authorList>
            <person name="Chandrashekar M."/>
            <person name="Mahajan M.S."/>
            <person name="Dave K.J."/>
            <person name="Vatsa P."/>
            <person name="Nathani N.M."/>
        </authorList>
    </citation>
    <scope>NUCLEOTIDE SEQUENCE [LARGE SCALE GENOMIC DNA]</scope>
    <source>
        <strain evidence="4">KS3-K002</strain>
    </source>
</reference>
<comment type="catalytic activity">
    <reaction evidence="3">
        <text>L-glutaminyl-[protein] + H2O = L-glutamyl-[protein] + NH4(+)</text>
        <dbReference type="Rhea" id="RHEA:16441"/>
        <dbReference type="Rhea" id="RHEA-COMP:10207"/>
        <dbReference type="Rhea" id="RHEA-COMP:10208"/>
        <dbReference type="ChEBI" id="CHEBI:15377"/>
        <dbReference type="ChEBI" id="CHEBI:28938"/>
        <dbReference type="ChEBI" id="CHEBI:29973"/>
        <dbReference type="ChEBI" id="CHEBI:30011"/>
        <dbReference type="EC" id="3.5.1.44"/>
    </reaction>
</comment>
<name>A0AAE5CCR0_9BACT</name>
<dbReference type="AlphaFoldDB" id="A0AAE5CCR0"/>
<dbReference type="InterPro" id="IPR011324">
    <property type="entry name" value="Cytotoxic_necrot_fac-like_cat"/>
</dbReference>
<dbReference type="EC" id="3.5.1.44" evidence="3"/>
<dbReference type="InterPro" id="IPR005659">
    <property type="entry name" value="Chemorcpt_Glu_NH3ase_CheD"/>
</dbReference>
<keyword evidence="1 3" id="KW-0145">Chemotaxis</keyword>
<evidence type="ECO:0000256" key="3">
    <source>
        <dbReference type="HAMAP-Rule" id="MF_01440"/>
    </source>
</evidence>
<dbReference type="GO" id="GO:0006935">
    <property type="term" value="P:chemotaxis"/>
    <property type="evidence" value="ECO:0007669"/>
    <property type="project" value="UniProtKB-UniRule"/>
</dbReference>
<sequence length="159" mass="17099">MRHFVAAGERRVGRSEGTFSVLGLGSCVVIALYDGSSQVGGMAHVLLPDPSYNESPARLWRYATSAIPALIEETIAAGARRGRLSARLVGGACMFRDLLPRDQPNIGERNVAAARLTLAQAGIRVIGEDVGGEFGRSVFFRLSDGRVRVQAHGREHVEI</sequence>
<evidence type="ECO:0000256" key="2">
    <source>
        <dbReference type="ARBA" id="ARBA00022801"/>
    </source>
</evidence>
<accession>A0AAE5CCR0</accession>
<dbReference type="PANTHER" id="PTHR35147">
    <property type="entry name" value="CHEMORECEPTOR GLUTAMINE DEAMIDASE CHED-RELATED"/>
    <property type="match status" value="1"/>
</dbReference>
<proteinExistence type="inferred from homology"/>
<dbReference type="GO" id="GO:0050568">
    <property type="term" value="F:protein-glutamine glutaminase activity"/>
    <property type="evidence" value="ECO:0007669"/>
    <property type="project" value="UniProtKB-UniRule"/>
</dbReference>
<protein>
    <recommendedName>
        <fullName evidence="3">Probable chemoreceptor glutamine deamidase CheD</fullName>
        <ecNumber evidence="3">3.5.1.44</ecNumber>
    </recommendedName>
</protein>
<dbReference type="CDD" id="cd16352">
    <property type="entry name" value="CheD"/>
    <property type="match status" value="1"/>
</dbReference>
<evidence type="ECO:0000313" key="4">
    <source>
        <dbReference type="EMBL" id="NIR74534.1"/>
    </source>
</evidence>
<comment type="function">
    <text evidence="3">Probably deamidates glutamine residues to glutamate on methyl-accepting chemotaxis receptors (MCPs), playing an important role in chemotaxis.</text>
</comment>
<gene>
    <name evidence="3" type="primary">cheD</name>
    <name evidence="4" type="ORF">GWO12_05410</name>
</gene>
<dbReference type="HAMAP" id="MF_01440">
    <property type="entry name" value="CheD"/>
    <property type="match status" value="1"/>
</dbReference>
<dbReference type="InterPro" id="IPR038592">
    <property type="entry name" value="CheD-like_sf"/>
</dbReference>
<dbReference type="PANTHER" id="PTHR35147:SF1">
    <property type="entry name" value="CHEMORECEPTOR GLUTAMINE DEAMIDASE CHED-RELATED"/>
    <property type="match status" value="1"/>
</dbReference>
<dbReference type="PROSITE" id="PS51257">
    <property type="entry name" value="PROKAR_LIPOPROTEIN"/>
    <property type="match status" value="1"/>
</dbReference>
<dbReference type="Proteomes" id="UP000702544">
    <property type="component" value="Unassembled WGS sequence"/>
</dbReference>
<dbReference type="Pfam" id="PF03975">
    <property type="entry name" value="CheD"/>
    <property type="match status" value="1"/>
</dbReference>
<organism evidence="4 5">
    <name type="scientific">Candidatus Kutchimonas denitrificans</name>
    <dbReference type="NCBI Taxonomy" id="3056748"/>
    <lineage>
        <taxon>Bacteria</taxon>
        <taxon>Pseudomonadati</taxon>
        <taxon>Gemmatimonadota</taxon>
        <taxon>Gemmatimonadia</taxon>
        <taxon>Candidatus Palauibacterales</taxon>
        <taxon>Candidatus Palauibacteraceae</taxon>
        <taxon>Candidatus Kutchimonas</taxon>
    </lineage>
</organism>
<comment type="similarity">
    <text evidence="3">Belongs to the CheD family.</text>
</comment>